<protein>
    <submittedName>
        <fullName evidence="2">Type IV pilus assembly PilZ</fullName>
    </submittedName>
</protein>
<organism evidence="2">
    <name type="scientific">Rhodopseudomonas palustris (strain BisA53)</name>
    <dbReference type="NCBI Taxonomy" id="316055"/>
    <lineage>
        <taxon>Bacteria</taxon>
        <taxon>Pseudomonadati</taxon>
        <taxon>Pseudomonadota</taxon>
        <taxon>Alphaproteobacteria</taxon>
        <taxon>Hyphomicrobiales</taxon>
        <taxon>Nitrobacteraceae</taxon>
        <taxon>Rhodopseudomonas</taxon>
    </lineage>
</organism>
<dbReference type="Pfam" id="PF07238">
    <property type="entry name" value="PilZ"/>
    <property type="match status" value="1"/>
</dbReference>
<sequence>MIERRQSERTLSNYQSYVRVIETDSFIDCNVLDISETGVRLSVARPVPKEASIELHIPAKGQVIQSKVVWSTGSEVGVAFQSTYDVQQVARALLRFASEP</sequence>
<name>Q07SL0_RHOP5</name>
<reference evidence="2" key="1">
    <citation type="submission" date="2006-09" db="EMBL/GenBank/DDBJ databases">
        <title>Complete sequence of Rhodopseudomonas palustris BisA53.</title>
        <authorList>
            <consortium name="US DOE Joint Genome Institute"/>
            <person name="Copeland A."/>
            <person name="Lucas S."/>
            <person name="Lapidus A."/>
            <person name="Barry K."/>
            <person name="Detter J.C."/>
            <person name="Glavina del Rio T."/>
            <person name="Hammon N."/>
            <person name="Israni S."/>
            <person name="Dalin E."/>
            <person name="Tice H."/>
            <person name="Pitluck S."/>
            <person name="Chain P."/>
            <person name="Malfatti S."/>
            <person name="Shin M."/>
            <person name="Vergez L."/>
            <person name="Schmutz J."/>
            <person name="Larimer F."/>
            <person name="Land M."/>
            <person name="Hauser L."/>
            <person name="Pelletier D.A."/>
            <person name="Kyrpides N."/>
            <person name="Kim E."/>
            <person name="Harwood C.S."/>
            <person name="Oda Y."/>
            <person name="Richardson P."/>
        </authorList>
    </citation>
    <scope>NUCLEOTIDE SEQUENCE [LARGE SCALE GENOMIC DNA]</scope>
    <source>
        <strain evidence="2">BisA53</strain>
    </source>
</reference>
<dbReference type="GO" id="GO:0035438">
    <property type="term" value="F:cyclic-di-GMP binding"/>
    <property type="evidence" value="ECO:0007669"/>
    <property type="project" value="InterPro"/>
</dbReference>
<dbReference type="InterPro" id="IPR009875">
    <property type="entry name" value="PilZ_domain"/>
</dbReference>
<dbReference type="EMBL" id="CP000463">
    <property type="protein sequence ID" value="ABJ05074.1"/>
    <property type="molecule type" value="Genomic_DNA"/>
</dbReference>
<dbReference type="SUPFAM" id="SSF141371">
    <property type="entry name" value="PilZ domain-like"/>
    <property type="match status" value="1"/>
</dbReference>
<dbReference type="KEGG" id="rpe:RPE_1122"/>
<accession>Q07SL0</accession>
<evidence type="ECO:0000259" key="1">
    <source>
        <dbReference type="Pfam" id="PF07238"/>
    </source>
</evidence>
<dbReference type="OrthoDB" id="8232853at2"/>
<evidence type="ECO:0000313" key="2">
    <source>
        <dbReference type="EMBL" id="ABJ05074.1"/>
    </source>
</evidence>
<dbReference type="Gene3D" id="2.40.10.220">
    <property type="entry name" value="predicted glycosyltransferase like domains"/>
    <property type="match status" value="1"/>
</dbReference>
<dbReference type="AlphaFoldDB" id="Q07SL0"/>
<dbReference type="HOGENOM" id="CLU_158569_0_0_5"/>
<proteinExistence type="predicted"/>
<gene>
    <name evidence="2" type="ordered locus">RPE_1122</name>
</gene>
<feature type="domain" description="PilZ" evidence="1">
    <location>
        <begin position="3"/>
        <end position="96"/>
    </location>
</feature>